<protein>
    <submittedName>
        <fullName evidence="1">Uncharacterized protein</fullName>
    </submittedName>
</protein>
<sequence>MKYLFRYFTLITLSTIIIFTCMQVAKNGIGKVTSTDYYHVDDVVTLSKQDGKAGAVVFGKDYTDKGLAVREEHLERLGAFNYFTVVGKGISNFVSYITEKGMKIFEKIPTLIDELR</sequence>
<evidence type="ECO:0000313" key="1">
    <source>
        <dbReference type="EMBL" id="GGI10708.1"/>
    </source>
</evidence>
<dbReference type="AlphaFoldDB" id="A0A8J3EVZ1"/>
<gene>
    <name evidence="1" type="ORF">GCM10007380_04160</name>
</gene>
<comment type="caution">
    <text evidence="1">The sequence shown here is derived from an EMBL/GenBank/DDBJ whole genome shotgun (WGS) entry which is preliminary data.</text>
</comment>
<name>A0A8J3EVZ1_9BACI</name>
<dbReference type="EMBL" id="BMHB01000001">
    <property type="protein sequence ID" value="GGI10708.1"/>
    <property type="molecule type" value="Genomic_DNA"/>
</dbReference>
<keyword evidence="2" id="KW-1185">Reference proteome</keyword>
<dbReference type="Pfam" id="PF12438">
    <property type="entry name" value="DUF3679"/>
    <property type="match status" value="1"/>
</dbReference>
<accession>A0A8J3EVZ1</accession>
<dbReference type="OrthoDB" id="2920296at2"/>
<dbReference type="Proteomes" id="UP000626244">
    <property type="component" value="Unassembled WGS sequence"/>
</dbReference>
<proteinExistence type="predicted"/>
<evidence type="ECO:0000313" key="2">
    <source>
        <dbReference type="Proteomes" id="UP000626244"/>
    </source>
</evidence>
<dbReference type="RefSeq" id="WP_087998710.1">
    <property type="nucleotide sequence ID" value="NZ_BMHB01000001.1"/>
</dbReference>
<organism evidence="1 2">
    <name type="scientific">Gottfriedia solisilvae</name>
    <dbReference type="NCBI Taxonomy" id="1516104"/>
    <lineage>
        <taxon>Bacteria</taxon>
        <taxon>Bacillati</taxon>
        <taxon>Bacillota</taxon>
        <taxon>Bacilli</taxon>
        <taxon>Bacillales</taxon>
        <taxon>Bacillaceae</taxon>
        <taxon>Gottfriedia</taxon>
    </lineage>
</organism>
<reference evidence="2" key="1">
    <citation type="journal article" date="2019" name="Int. J. Syst. Evol. Microbiol.">
        <title>The Global Catalogue of Microorganisms (GCM) 10K type strain sequencing project: providing services to taxonomists for standard genome sequencing and annotation.</title>
        <authorList>
            <consortium name="The Broad Institute Genomics Platform"/>
            <consortium name="The Broad Institute Genome Sequencing Center for Infectious Disease"/>
            <person name="Wu L."/>
            <person name="Ma J."/>
        </authorList>
    </citation>
    <scope>NUCLEOTIDE SEQUENCE [LARGE SCALE GENOMIC DNA]</scope>
    <source>
        <strain evidence="2">CGMCC 1.14993</strain>
    </source>
</reference>
<dbReference type="InterPro" id="IPR020534">
    <property type="entry name" value="Uncharacterised_YqxA"/>
</dbReference>